<name>A0A7T8GSE6_CALRO</name>
<dbReference type="EMBL" id="CP045905">
    <property type="protein sequence ID" value="QQP36676.1"/>
    <property type="molecule type" value="Genomic_DNA"/>
</dbReference>
<evidence type="ECO:0000313" key="3">
    <source>
        <dbReference type="Proteomes" id="UP000595437"/>
    </source>
</evidence>
<dbReference type="Proteomes" id="UP000595437">
    <property type="component" value="Chromosome 16"/>
</dbReference>
<dbReference type="AlphaFoldDB" id="A0A7T8GSE6"/>
<evidence type="ECO:0000313" key="2">
    <source>
        <dbReference type="EMBL" id="QQP36676.1"/>
    </source>
</evidence>
<feature type="compositionally biased region" description="Pro residues" evidence="1">
    <location>
        <begin position="57"/>
        <end position="67"/>
    </location>
</feature>
<organism evidence="2 3">
    <name type="scientific">Caligus rogercresseyi</name>
    <name type="common">Sea louse</name>
    <dbReference type="NCBI Taxonomy" id="217165"/>
    <lineage>
        <taxon>Eukaryota</taxon>
        <taxon>Metazoa</taxon>
        <taxon>Ecdysozoa</taxon>
        <taxon>Arthropoda</taxon>
        <taxon>Crustacea</taxon>
        <taxon>Multicrustacea</taxon>
        <taxon>Hexanauplia</taxon>
        <taxon>Copepoda</taxon>
        <taxon>Siphonostomatoida</taxon>
        <taxon>Caligidae</taxon>
        <taxon>Caligus</taxon>
    </lineage>
</organism>
<accession>A0A7T8GSE6</accession>
<evidence type="ECO:0000256" key="1">
    <source>
        <dbReference type="SAM" id="MobiDB-lite"/>
    </source>
</evidence>
<protein>
    <submittedName>
        <fullName evidence="2">Uncharacterized protein</fullName>
    </submittedName>
</protein>
<keyword evidence="3" id="KW-1185">Reference proteome</keyword>
<reference evidence="3" key="1">
    <citation type="submission" date="2021-01" db="EMBL/GenBank/DDBJ databases">
        <title>Caligus Genome Assembly.</title>
        <authorList>
            <person name="Gallardo-Escarate C."/>
        </authorList>
    </citation>
    <scope>NUCLEOTIDE SEQUENCE [LARGE SCALE GENOMIC DNA]</scope>
</reference>
<sequence>MSRKELPASPKMHPLLQARQQAQAVGGPYSCYGGAQLAHLKKSSPRHSVGGRAWPAPQGPPIPPGLL</sequence>
<proteinExistence type="predicted"/>
<gene>
    <name evidence="2" type="ORF">FKW44_021844</name>
</gene>
<feature type="region of interest" description="Disordered" evidence="1">
    <location>
        <begin position="42"/>
        <end position="67"/>
    </location>
</feature>